<proteinExistence type="predicted"/>
<reference evidence="4" key="1">
    <citation type="journal article" date="2019" name="Int. J. Syst. Evol. Microbiol.">
        <title>The Global Catalogue of Microorganisms (GCM) 10K type strain sequencing project: providing services to taxonomists for standard genome sequencing and annotation.</title>
        <authorList>
            <consortium name="The Broad Institute Genomics Platform"/>
            <consortium name="The Broad Institute Genome Sequencing Center for Infectious Disease"/>
            <person name="Wu L."/>
            <person name="Ma J."/>
        </authorList>
    </citation>
    <scope>NUCLEOTIDE SEQUENCE [LARGE SCALE GENOMIC DNA]</scope>
    <source>
        <strain evidence="4">JCM 16034</strain>
    </source>
</reference>
<dbReference type="RefSeq" id="WP_208710236.1">
    <property type="nucleotide sequence ID" value="NZ_BAAAQW010000003.1"/>
</dbReference>
<accession>A0ABP5NKX2</accession>
<keyword evidence="1" id="KW-0812">Transmembrane</keyword>
<organism evidence="3 4">
    <name type="scientific">Sinomonas flava</name>
    <dbReference type="NCBI Taxonomy" id="496857"/>
    <lineage>
        <taxon>Bacteria</taxon>
        <taxon>Bacillati</taxon>
        <taxon>Actinomycetota</taxon>
        <taxon>Actinomycetes</taxon>
        <taxon>Micrococcales</taxon>
        <taxon>Micrococcaceae</taxon>
        <taxon>Sinomonas</taxon>
    </lineage>
</organism>
<comment type="caution">
    <text evidence="3">The sequence shown here is derived from an EMBL/GenBank/DDBJ whole genome shotgun (WGS) entry which is preliminary data.</text>
</comment>
<feature type="chain" id="PRO_5046139092" description="LPXTG-motif cell wall anchor domain-containing protein" evidence="2">
    <location>
        <begin position="26"/>
        <end position="195"/>
    </location>
</feature>
<feature type="transmembrane region" description="Helical" evidence="1">
    <location>
        <begin position="166"/>
        <end position="187"/>
    </location>
</feature>
<evidence type="ECO:0000313" key="4">
    <source>
        <dbReference type="Proteomes" id="UP001500432"/>
    </source>
</evidence>
<dbReference type="EMBL" id="BAAAQW010000003">
    <property type="protein sequence ID" value="GAA2199190.1"/>
    <property type="molecule type" value="Genomic_DNA"/>
</dbReference>
<feature type="signal peptide" evidence="2">
    <location>
        <begin position="1"/>
        <end position="25"/>
    </location>
</feature>
<evidence type="ECO:0000256" key="1">
    <source>
        <dbReference type="SAM" id="Phobius"/>
    </source>
</evidence>
<dbReference type="Proteomes" id="UP001500432">
    <property type="component" value="Unassembled WGS sequence"/>
</dbReference>
<evidence type="ECO:0000313" key="3">
    <source>
        <dbReference type="EMBL" id="GAA2199190.1"/>
    </source>
</evidence>
<protein>
    <recommendedName>
        <fullName evidence="5">LPXTG-motif cell wall anchor domain-containing protein</fullName>
    </recommendedName>
</protein>
<evidence type="ECO:0000256" key="2">
    <source>
        <dbReference type="SAM" id="SignalP"/>
    </source>
</evidence>
<sequence length="195" mass="18453">MKKKIGAALALSGAIVLAGALPAVAGQYPAPSPSAVVSDSTVAPGEAFTFTASGFAPGETVTISFSLVGGPQAAGGGRGGANLSVPGILSAAPAPLSVVADAKGVATATIVLNEPGTYLITAVGATSGHTATARVVVVGSAEVAQVSDQGQTGGQALAQTGADPALIGWSIAGVGAVAAGAAVTIVARRRSAARQ</sequence>
<keyword evidence="1" id="KW-0472">Membrane</keyword>
<keyword evidence="4" id="KW-1185">Reference proteome</keyword>
<name>A0ABP5NKX2_9MICC</name>
<gene>
    <name evidence="3" type="ORF">GCM10009849_14750</name>
</gene>
<keyword evidence="1" id="KW-1133">Transmembrane helix</keyword>
<keyword evidence="2" id="KW-0732">Signal</keyword>
<evidence type="ECO:0008006" key="5">
    <source>
        <dbReference type="Google" id="ProtNLM"/>
    </source>
</evidence>